<keyword evidence="3" id="KW-1185">Reference proteome</keyword>
<reference evidence="3" key="1">
    <citation type="journal article" date="2017" name="Genome Biol.">
        <title>Comparative genomics reveals high biological diversity and specific adaptations in the industrially and medically important fungal genus Aspergillus.</title>
        <authorList>
            <person name="de Vries R.P."/>
            <person name="Riley R."/>
            <person name="Wiebenga A."/>
            <person name="Aguilar-Osorio G."/>
            <person name="Amillis S."/>
            <person name="Uchima C.A."/>
            <person name="Anderluh G."/>
            <person name="Asadollahi M."/>
            <person name="Askin M."/>
            <person name="Barry K."/>
            <person name="Battaglia E."/>
            <person name="Bayram O."/>
            <person name="Benocci T."/>
            <person name="Braus-Stromeyer S.A."/>
            <person name="Caldana C."/>
            <person name="Canovas D."/>
            <person name="Cerqueira G.C."/>
            <person name="Chen F."/>
            <person name="Chen W."/>
            <person name="Choi C."/>
            <person name="Clum A."/>
            <person name="Dos Santos R.A."/>
            <person name="Damasio A.R."/>
            <person name="Diallinas G."/>
            <person name="Emri T."/>
            <person name="Fekete E."/>
            <person name="Flipphi M."/>
            <person name="Freyberg S."/>
            <person name="Gallo A."/>
            <person name="Gournas C."/>
            <person name="Habgood R."/>
            <person name="Hainaut M."/>
            <person name="Harispe M.L."/>
            <person name="Henrissat B."/>
            <person name="Hilden K.S."/>
            <person name="Hope R."/>
            <person name="Hossain A."/>
            <person name="Karabika E."/>
            <person name="Karaffa L."/>
            <person name="Karanyi Z."/>
            <person name="Krasevec N."/>
            <person name="Kuo A."/>
            <person name="Kusch H."/>
            <person name="LaButti K."/>
            <person name="Lagendijk E.L."/>
            <person name="Lapidus A."/>
            <person name="Levasseur A."/>
            <person name="Lindquist E."/>
            <person name="Lipzen A."/>
            <person name="Logrieco A.F."/>
            <person name="MacCabe A."/>
            <person name="Maekelae M.R."/>
            <person name="Malavazi I."/>
            <person name="Melin P."/>
            <person name="Meyer V."/>
            <person name="Mielnichuk N."/>
            <person name="Miskei M."/>
            <person name="Molnar A.P."/>
            <person name="Mule G."/>
            <person name="Ngan C.Y."/>
            <person name="Orejas M."/>
            <person name="Orosz E."/>
            <person name="Ouedraogo J.P."/>
            <person name="Overkamp K.M."/>
            <person name="Park H.-S."/>
            <person name="Perrone G."/>
            <person name="Piumi F."/>
            <person name="Punt P.J."/>
            <person name="Ram A.F."/>
            <person name="Ramon A."/>
            <person name="Rauscher S."/>
            <person name="Record E."/>
            <person name="Riano-Pachon D.M."/>
            <person name="Robert V."/>
            <person name="Roehrig J."/>
            <person name="Ruller R."/>
            <person name="Salamov A."/>
            <person name="Salih N.S."/>
            <person name="Samson R.A."/>
            <person name="Sandor E."/>
            <person name="Sanguinetti M."/>
            <person name="Schuetze T."/>
            <person name="Sepcic K."/>
            <person name="Shelest E."/>
            <person name="Sherlock G."/>
            <person name="Sophianopoulou V."/>
            <person name="Squina F.M."/>
            <person name="Sun H."/>
            <person name="Susca A."/>
            <person name="Todd R.B."/>
            <person name="Tsang A."/>
            <person name="Unkles S.E."/>
            <person name="van de Wiele N."/>
            <person name="van Rossen-Uffink D."/>
            <person name="Oliveira J.V."/>
            <person name="Vesth T.C."/>
            <person name="Visser J."/>
            <person name="Yu J.-H."/>
            <person name="Zhou M."/>
            <person name="Andersen M.R."/>
            <person name="Archer D.B."/>
            <person name="Baker S.E."/>
            <person name="Benoit I."/>
            <person name="Brakhage A.A."/>
            <person name="Braus G.H."/>
            <person name="Fischer R."/>
            <person name="Frisvad J.C."/>
            <person name="Goldman G.H."/>
            <person name="Houbraken J."/>
            <person name="Oakley B."/>
            <person name="Pocsi I."/>
            <person name="Scazzocchio C."/>
            <person name="Seiboth B."/>
            <person name="vanKuyk P.A."/>
            <person name="Wortman J."/>
            <person name="Dyer P.S."/>
            <person name="Grigoriev I.V."/>
        </authorList>
    </citation>
    <scope>NUCLEOTIDE SEQUENCE [LARGE SCALE GENOMIC DNA]</scope>
    <source>
        <strain evidence="3">DTO 134E9</strain>
    </source>
</reference>
<protein>
    <recommendedName>
        <fullName evidence="4">F-box domain-containing protein</fullName>
    </recommendedName>
</protein>
<accession>A0A1L9RDX7</accession>
<dbReference type="STRING" id="1073089.A0A1L9RDX7"/>
<sequence length="586" mass="65026">MPETELWSTLVTAIDPENVKAMPAVLQSTIHLLESELVKARAALQEIQPNVNSMCMQRDDLAVGAMAAYRQHLIGRAPGFYYGTRRLTPKEIGLVPVVHEVQPDDDEKEDLKQEKQQSTVTVISPPRAPLEDMLSNSLILDHMAPYLSVPSLVSLAATSRFLRSMVMETPYVFRHLDLTRCRGAQISQPRQKLNSSHQTDYSSTEDEFYSAPLKGIFANLERWSILQDVRTLVLDGLSVPADLIAEIILTDRFNVNILSIKDCLHLNERKLMQVIQHAVRPTRPDGTPRVKAIYHFTPKNRPQAPVRKNFLDWWSRCTNKSRTTSTSKAASGANSESRQQNVWYDPSGKIFKHTIEEGWAQTIQKCEGIIAFDAVLCRGPRHNVSLFSSENQDGPQPEGQLLGPALATIALGSKGCECCHSSPEGPAIWGQSPSKEFPLLAPLPLHSSTVAAAQHPDTSTDGNPILIARCTDCLTDRWCHRCNKWICSNCVPHPDPVATDLSPHQTAIRGPLSNQGAGPSSPQQQKTFGVSKDCWECGPTCAACKVECQRACQGCRGVYCIEHNDGCSARMCDWCNATARPRMRRF</sequence>
<evidence type="ECO:0000313" key="2">
    <source>
        <dbReference type="EMBL" id="OJJ33130.1"/>
    </source>
</evidence>
<dbReference type="Proteomes" id="UP000184383">
    <property type="component" value="Unassembled WGS sequence"/>
</dbReference>
<organism evidence="2 3">
    <name type="scientific">Aspergillus wentii DTO 134E9</name>
    <dbReference type="NCBI Taxonomy" id="1073089"/>
    <lineage>
        <taxon>Eukaryota</taxon>
        <taxon>Fungi</taxon>
        <taxon>Dikarya</taxon>
        <taxon>Ascomycota</taxon>
        <taxon>Pezizomycotina</taxon>
        <taxon>Eurotiomycetes</taxon>
        <taxon>Eurotiomycetidae</taxon>
        <taxon>Eurotiales</taxon>
        <taxon>Aspergillaceae</taxon>
        <taxon>Aspergillus</taxon>
        <taxon>Aspergillus subgen. Cremei</taxon>
    </lineage>
</organism>
<dbReference type="AlphaFoldDB" id="A0A1L9RDX7"/>
<name>A0A1L9RDX7_ASPWE</name>
<feature type="region of interest" description="Disordered" evidence="1">
    <location>
        <begin position="501"/>
        <end position="524"/>
    </location>
</feature>
<proteinExistence type="predicted"/>
<dbReference type="VEuPathDB" id="FungiDB:ASPWEDRAFT_114521"/>
<evidence type="ECO:0000256" key="1">
    <source>
        <dbReference type="SAM" id="MobiDB-lite"/>
    </source>
</evidence>
<evidence type="ECO:0008006" key="4">
    <source>
        <dbReference type="Google" id="ProtNLM"/>
    </source>
</evidence>
<dbReference type="GeneID" id="63744347"/>
<dbReference type="RefSeq" id="XP_040686807.1">
    <property type="nucleotide sequence ID" value="XM_040828499.1"/>
</dbReference>
<dbReference type="OrthoDB" id="5345494at2759"/>
<evidence type="ECO:0000313" key="3">
    <source>
        <dbReference type="Proteomes" id="UP000184383"/>
    </source>
</evidence>
<dbReference type="EMBL" id="KV878214">
    <property type="protein sequence ID" value="OJJ33130.1"/>
    <property type="molecule type" value="Genomic_DNA"/>
</dbReference>
<gene>
    <name evidence="2" type="ORF">ASPWEDRAFT_114521</name>
</gene>
<feature type="compositionally biased region" description="Polar residues" evidence="1">
    <location>
        <begin position="512"/>
        <end position="524"/>
    </location>
</feature>